<proteinExistence type="predicted"/>
<comment type="subcellular location">
    <subcellularLocation>
        <location evidence="1">Membrane</location>
        <topology evidence="1">Multi-pass membrane protein</topology>
    </subcellularLocation>
</comment>
<evidence type="ECO:0000256" key="3">
    <source>
        <dbReference type="ARBA" id="ARBA00022692"/>
    </source>
</evidence>
<dbReference type="Proteomes" id="UP000720189">
    <property type="component" value="Unassembled WGS sequence"/>
</dbReference>
<feature type="domain" description="Major facilitator superfamily (MFS) profile" evidence="9">
    <location>
        <begin position="61"/>
        <end position="473"/>
    </location>
</feature>
<dbReference type="Pfam" id="PF07690">
    <property type="entry name" value="MFS_1"/>
    <property type="match status" value="1"/>
</dbReference>
<dbReference type="FunFam" id="1.20.1250.20:FF:000511">
    <property type="entry name" value="MFS general substrate transporter"/>
    <property type="match status" value="1"/>
</dbReference>
<feature type="transmembrane region" description="Helical" evidence="8">
    <location>
        <begin position="384"/>
        <end position="406"/>
    </location>
</feature>
<keyword evidence="4 8" id="KW-1133">Transmembrane helix</keyword>
<feature type="transmembrane region" description="Helical" evidence="8">
    <location>
        <begin position="187"/>
        <end position="208"/>
    </location>
</feature>
<comment type="caution">
    <text evidence="10">The sequence shown here is derived from an EMBL/GenBank/DDBJ whole genome shotgun (WGS) entry which is preliminary data.</text>
</comment>
<dbReference type="PANTHER" id="PTHR43791">
    <property type="entry name" value="PERMEASE-RELATED"/>
    <property type="match status" value="1"/>
</dbReference>
<reference evidence="10" key="1">
    <citation type="journal article" date="2021" name="Nat. Commun.">
        <title>Genetic determinants of endophytism in the Arabidopsis root mycobiome.</title>
        <authorList>
            <person name="Mesny F."/>
            <person name="Miyauchi S."/>
            <person name="Thiergart T."/>
            <person name="Pickel B."/>
            <person name="Atanasova L."/>
            <person name="Karlsson M."/>
            <person name="Huettel B."/>
            <person name="Barry K.W."/>
            <person name="Haridas S."/>
            <person name="Chen C."/>
            <person name="Bauer D."/>
            <person name="Andreopoulos W."/>
            <person name="Pangilinan J."/>
            <person name="LaButti K."/>
            <person name="Riley R."/>
            <person name="Lipzen A."/>
            <person name="Clum A."/>
            <person name="Drula E."/>
            <person name="Henrissat B."/>
            <person name="Kohler A."/>
            <person name="Grigoriev I.V."/>
            <person name="Martin F.M."/>
            <person name="Hacquard S."/>
        </authorList>
    </citation>
    <scope>NUCLEOTIDE SEQUENCE</scope>
    <source>
        <strain evidence="10">MPI-CAGE-AT-0023</strain>
    </source>
</reference>
<feature type="transmembrane region" description="Helical" evidence="8">
    <location>
        <begin position="294"/>
        <end position="319"/>
    </location>
</feature>
<dbReference type="InterPro" id="IPR036259">
    <property type="entry name" value="MFS_trans_sf"/>
</dbReference>
<dbReference type="OrthoDB" id="3639251at2759"/>
<feature type="transmembrane region" description="Helical" evidence="8">
    <location>
        <begin position="450"/>
        <end position="472"/>
    </location>
</feature>
<evidence type="ECO:0000256" key="2">
    <source>
        <dbReference type="ARBA" id="ARBA00022448"/>
    </source>
</evidence>
<keyword evidence="5 8" id="KW-0472">Membrane</keyword>
<sequence>MSASEIKAIDAEKTDAEPGIRTVESTSPGKLELPDYARALAEFDYAPEEERRILRKIDRRVVITLGCLYCVSLIDRVNLGAANIAGMGRELELVGNRYSIVTLVFFVAYTLFQQPFIVIVRKIGPRKFLSLIVLLWGAVTIGMGFVADWEQLAGLRVVLGVFEAGLFPGSVYLLSTWYTRYEVGKRYSVFYLVGSGASAFAGILAYGLQQMDGLANLRGWRWIFIIEGILTCLLALVSYLLLVDFPDSETYLWSFLDQRAKDWIIARVNADRGDARPETFNLRKYLSPAKDWKVWAYAVIFCNVTTINYALAFFLPIILTKNMGFSVGAAQCLVAPPYVAASALIYGSAYFSDKHRLRAPFLVMNMIIAVVGLPIMGFHRNAGVRYFGVFLVTSGALASIPIVLSYQANNIRGQWKRAFCSGASIGFAGIGGIVGGLIFRAQDAPYYRPGLYICIGLLGLSILLVVCLTAAYRTLNRQADRGERILENEDGEFPLDFRYTY</sequence>
<evidence type="ECO:0000256" key="7">
    <source>
        <dbReference type="SAM" id="MobiDB-lite"/>
    </source>
</evidence>
<evidence type="ECO:0000256" key="5">
    <source>
        <dbReference type="ARBA" id="ARBA00023136"/>
    </source>
</evidence>
<protein>
    <submittedName>
        <fullName evidence="10">Major facilitator superfamily domain-containing protein</fullName>
    </submittedName>
</protein>
<keyword evidence="3 8" id="KW-0812">Transmembrane</keyword>
<keyword evidence="2" id="KW-0813">Transport</keyword>
<evidence type="ECO:0000256" key="4">
    <source>
        <dbReference type="ARBA" id="ARBA00022989"/>
    </source>
</evidence>
<dbReference type="InterPro" id="IPR011701">
    <property type="entry name" value="MFS"/>
</dbReference>
<dbReference type="Gene3D" id="1.20.1250.20">
    <property type="entry name" value="MFS general substrate transporter like domains"/>
    <property type="match status" value="2"/>
</dbReference>
<feature type="transmembrane region" description="Helical" evidence="8">
    <location>
        <begin position="418"/>
        <end position="438"/>
    </location>
</feature>
<feature type="transmembrane region" description="Helical" evidence="8">
    <location>
        <begin position="99"/>
        <end position="121"/>
    </location>
</feature>
<evidence type="ECO:0000313" key="11">
    <source>
        <dbReference type="Proteomes" id="UP000720189"/>
    </source>
</evidence>
<organism evidence="10 11">
    <name type="scientific">Fusarium redolens</name>
    <dbReference type="NCBI Taxonomy" id="48865"/>
    <lineage>
        <taxon>Eukaryota</taxon>
        <taxon>Fungi</taxon>
        <taxon>Dikarya</taxon>
        <taxon>Ascomycota</taxon>
        <taxon>Pezizomycotina</taxon>
        <taxon>Sordariomycetes</taxon>
        <taxon>Hypocreomycetidae</taxon>
        <taxon>Hypocreales</taxon>
        <taxon>Nectriaceae</taxon>
        <taxon>Fusarium</taxon>
        <taxon>Fusarium redolens species complex</taxon>
    </lineage>
</organism>
<feature type="region of interest" description="Disordered" evidence="7">
    <location>
        <begin position="1"/>
        <end position="25"/>
    </location>
</feature>
<dbReference type="SUPFAM" id="SSF103473">
    <property type="entry name" value="MFS general substrate transporter"/>
    <property type="match status" value="1"/>
</dbReference>
<keyword evidence="11" id="KW-1185">Reference proteome</keyword>
<dbReference type="PANTHER" id="PTHR43791:SF47">
    <property type="entry name" value="MAJOR FACILITATOR SUPERFAMILY (MFS) PROFILE DOMAIN-CONTAINING PROTEIN-RELATED"/>
    <property type="match status" value="1"/>
</dbReference>
<dbReference type="PROSITE" id="PS50850">
    <property type="entry name" value="MFS"/>
    <property type="match status" value="1"/>
</dbReference>
<dbReference type="RefSeq" id="XP_046051620.1">
    <property type="nucleotide sequence ID" value="XM_046197589.1"/>
</dbReference>
<dbReference type="GO" id="GO:0016020">
    <property type="term" value="C:membrane"/>
    <property type="evidence" value="ECO:0007669"/>
    <property type="project" value="UniProtKB-SubCell"/>
</dbReference>
<evidence type="ECO:0000256" key="6">
    <source>
        <dbReference type="ARBA" id="ARBA00023180"/>
    </source>
</evidence>
<dbReference type="AlphaFoldDB" id="A0A9P9KDV7"/>
<accession>A0A9P9KDV7</accession>
<keyword evidence="6" id="KW-0325">Glycoprotein</keyword>
<feature type="compositionally biased region" description="Basic and acidic residues" evidence="7">
    <location>
        <begin position="7"/>
        <end position="18"/>
    </location>
</feature>
<feature type="transmembrane region" description="Helical" evidence="8">
    <location>
        <begin position="220"/>
        <end position="242"/>
    </location>
</feature>
<dbReference type="EMBL" id="JAGMUX010000005">
    <property type="protein sequence ID" value="KAH7258912.1"/>
    <property type="molecule type" value="Genomic_DNA"/>
</dbReference>
<dbReference type="FunFam" id="1.20.1250.20:FF:000013">
    <property type="entry name" value="MFS general substrate transporter"/>
    <property type="match status" value="1"/>
</dbReference>
<feature type="transmembrane region" description="Helical" evidence="8">
    <location>
        <begin position="153"/>
        <end position="175"/>
    </location>
</feature>
<evidence type="ECO:0000256" key="8">
    <source>
        <dbReference type="SAM" id="Phobius"/>
    </source>
</evidence>
<evidence type="ECO:0000313" key="10">
    <source>
        <dbReference type="EMBL" id="KAH7258912.1"/>
    </source>
</evidence>
<evidence type="ECO:0000256" key="1">
    <source>
        <dbReference type="ARBA" id="ARBA00004141"/>
    </source>
</evidence>
<evidence type="ECO:0000259" key="9">
    <source>
        <dbReference type="PROSITE" id="PS50850"/>
    </source>
</evidence>
<feature type="transmembrane region" description="Helical" evidence="8">
    <location>
        <begin position="325"/>
        <end position="347"/>
    </location>
</feature>
<dbReference type="InterPro" id="IPR020846">
    <property type="entry name" value="MFS_dom"/>
</dbReference>
<name>A0A9P9KDV7_FUSRE</name>
<dbReference type="GO" id="GO:0022857">
    <property type="term" value="F:transmembrane transporter activity"/>
    <property type="evidence" value="ECO:0007669"/>
    <property type="project" value="InterPro"/>
</dbReference>
<feature type="transmembrane region" description="Helical" evidence="8">
    <location>
        <begin position="61"/>
        <end position="79"/>
    </location>
</feature>
<gene>
    <name evidence="10" type="ORF">BKA55DRAFT_661715</name>
</gene>
<feature type="transmembrane region" description="Helical" evidence="8">
    <location>
        <begin position="128"/>
        <end position="147"/>
    </location>
</feature>
<dbReference type="GeneID" id="70227543"/>
<feature type="transmembrane region" description="Helical" evidence="8">
    <location>
        <begin position="359"/>
        <end position="378"/>
    </location>
</feature>